<keyword evidence="3" id="KW-0143">Chaperone</keyword>
<dbReference type="EMBL" id="RJUF01000023">
    <property type="protein sequence ID" value="MCP9763245.1"/>
    <property type="molecule type" value="Genomic_DNA"/>
</dbReference>
<keyword evidence="9" id="KW-1185">Reference proteome</keyword>
<feature type="domain" description="CobW C-terminal" evidence="7">
    <location>
        <begin position="262"/>
        <end position="381"/>
    </location>
</feature>
<comment type="similarity">
    <text evidence="4">Belongs to the SIMIBI class G3E GTPase family. ZNG1 subfamily.</text>
</comment>
<dbReference type="Gene3D" id="3.30.1220.10">
    <property type="entry name" value="CobW-like, C-terminal domain"/>
    <property type="match status" value="1"/>
</dbReference>
<evidence type="ECO:0000256" key="2">
    <source>
        <dbReference type="ARBA" id="ARBA00022801"/>
    </source>
</evidence>
<evidence type="ECO:0000256" key="3">
    <source>
        <dbReference type="ARBA" id="ARBA00023186"/>
    </source>
</evidence>
<dbReference type="GO" id="GO:0016787">
    <property type="term" value="F:hydrolase activity"/>
    <property type="evidence" value="ECO:0007669"/>
    <property type="project" value="UniProtKB-KW"/>
</dbReference>
<dbReference type="SMART" id="SM00833">
    <property type="entry name" value="CobW_C"/>
    <property type="match status" value="1"/>
</dbReference>
<evidence type="ECO:0000256" key="4">
    <source>
        <dbReference type="ARBA" id="ARBA00034320"/>
    </source>
</evidence>
<keyword evidence="1" id="KW-0547">Nucleotide-binding</keyword>
<keyword evidence="2" id="KW-0378">Hydrolase</keyword>
<evidence type="ECO:0000256" key="1">
    <source>
        <dbReference type="ARBA" id="ARBA00022741"/>
    </source>
</evidence>
<dbReference type="SUPFAM" id="SSF52540">
    <property type="entry name" value="P-loop containing nucleoside triphosphate hydrolases"/>
    <property type="match status" value="1"/>
</dbReference>
<comment type="caution">
    <text evidence="8">The sequence shown here is derived from an EMBL/GenBank/DDBJ whole genome shotgun (WGS) entry which is preliminary data.</text>
</comment>
<evidence type="ECO:0000259" key="7">
    <source>
        <dbReference type="SMART" id="SM00833"/>
    </source>
</evidence>
<dbReference type="InterPro" id="IPR011629">
    <property type="entry name" value="CobW-like_C"/>
</dbReference>
<name>A0AAE3H573_9BACT</name>
<evidence type="ECO:0000256" key="5">
    <source>
        <dbReference type="ARBA" id="ARBA00045658"/>
    </source>
</evidence>
<accession>A0AAE3H573</accession>
<evidence type="ECO:0000256" key="6">
    <source>
        <dbReference type="ARBA" id="ARBA00049117"/>
    </source>
</evidence>
<comment type="catalytic activity">
    <reaction evidence="6">
        <text>GTP + H2O = GDP + phosphate + H(+)</text>
        <dbReference type="Rhea" id="RHEA:19669"/>
        <dbReference type="ChEBI" id="CHEBI:15377"/>
        <dbReference type="ChEBI" id="CHEBI:15378"/>
        <dbReference type="ChEBI" id="CHEBI:37565"/>
        <dbReference type="ChEBI" id="CHEBI:43474"/>
        <dbReference type="ChEBI" id="CHEBI:58189"/>
    </reaction>
    <physiologicalReaction direction="left-to-right" evidence="6">
        <dbReference type="Rhea" id="RHEA:19670"/>
    </physiologicalReaction>
</comment>
<dbReference type="CDD" id="cd03112">
    <property type="entry name" value="CobW-like"/>
    <property type="match status" value="1"/>
</dbReference>
<dbReference type="InterPro" id="IPR003495">
    <property type="entry name" value="CobW/HypB/UreG_nucleotide-bd"/>
</dbReference>
<gene>
    <name evidence="8" type="ORF">EGI31_09770</name>
</gene>
<dbReference type="GO" id="GO:0000166">
    <property type="term" value="F:nucleotide binding"/>
    <property type="evidence" value="ECO:0007669"/>
    <property type="project" value="UniProtKB-KW"/>
</dbReference>
<dbReference type="RefSeq" id="WP_255037028.1">
    <property type="nucleotide sequence ID" value="NZ_RJUF01000023.1"/>
</dbReference>
<sequence length="403" mass="45604">MNKKLPVTLLSGFLGAGKTTLLNHVLHNKEGLKVAVIVNDMSEVNIDAALVEKENTLSRTEEKLVEMSNGCICCTLREDLMIEVEKLAKENRFDYLLIESTGISEPVPVAQTFSFVDDENGIDLSKYAQIDCMVTVVDAYNFGKDFGSADNIWQRNLNDDPNDIRTIVNLLTDQIEFADIIILNKTDLVSPYQLGELKAIIKSLNPIAKIIESSFGKVPTSQILNTGLFDYGKAESSAGWIQELENRNKGITHTPETEEYGISSFVFRDKRPFHPERFWNYIGDEWHAGIIRSKGLFWMSSRPDDALNWSQAGGSLRAESAGVWWASMTFRERSQYASFLNNQQQIESRWDKRFGDRQNELVIIGQDLNEEIICSELENCLCTEEEILSMESGGKFKDPFPKI</sequence>
<protein>
    <submittedName>
        <fullName evidence="8">GTP-binding protein</fullName>
    </submittedName>
</protein>
<evidence type="ECO:0000313" key="9">
    <source>
        <dbReference type="Proteomes" id="UP001204144"/>
    </source>
</evidence>
<dbReference type="InterPro" id="IPR036627">
    <property type="entry name" value="CobW-likC_sf"/>
</dbReference>
<dbReference type="PANTHER" id="PTHR43603:SF1">
    <property type="entry name" value="ZINC-REGULATED GTPASE METALLOPROTEIN ACTIVATOR 1"/>
    <property type="match status" value="1"/>
</dbReference>
<dbReference type="Gene3D" id="3.40.50.300">
    <property type="entry name" value="P-loop containing nucleotide triphosphate hydrolases"/>
    <property type="match status" value="1"/>
</dbReference>
<dbReference type="Proteomes" id="UP001204144">
    <property type="component" value="Unassembled WGS sequence"/>
</dbReference>
<organism evidence="8 9">
    <name type="scientific">Lacihabitans soyangensis</name>
    <dbReference type="NCBI Taxonomy" id="869394"/>
    <lineage>
        <taxon>Bacteria</taxon>
        <taxon>Pseudomonadati</taxon>
        <taxon>Bacteroidota</taxon>
        <taxon>Cytophagia</taxon>
        <taxon>Cytophagales</taxon>
        <taxon>Leadbetterellaceae</taxon>
        <taxon>Lacihabitans</taxon>
    </lineage>
</organism>
<reference evidence="8 9" key="1">
    <citation type="submission" date="2018-11" db="EMBL/GenBank/DDBJ databases">
        <title>Novel bacteria species description.</title>
        <authorList>
            <person name="Han J.-H."/>
        </authorList>
    </citation>
    <scope>NUCLEOTIDE SEQUENCE [LARGE SCALE GENOMIC DNA]</scope>
    <source>
        <strain evidence="8 9">KCTC23259</strain>
    </source>
</reference>
<comment type="function">
    <text evidence="5">Zinc chaperone that directly transfers zinc cofactor to target proteins, thereby activating them. Zinc is transferred from the CXCC motif in the GTPase domain to the zinc binding site in target proteins in a process requiring GTP hydrolysis.</text>
</comment>
<dbReference type="AlphaFoldDB" id="A0AAE3H573"/>
<proteinExistence type="inferred from homology"/>
<dbReference type="Pfam" id="PF02492">
    <property type="entry name" value="cobW"/>
    <property type="match status" value="1"/>
</dbReference>
<dbReference type="Pfam" id="PF07683">
    <property type="entry name" value="CobW_C"/>
    <property type="match status" value="1"/>
</dbReference>
<dbReference type="InterPro" id="IPR027417">
    <property type="entry name" value="P-loop_NTPase"/>
</dbReference>
<dbReference type="InterPro" id="IPR051927">
    <property type="entry name" value="Zn_Chap_cDPG_Synth"/>
</dbReference>
<dbReference type="PANTHER" id="PTHR43603">
    <property type="entry name" value="COBW DOMAIN-CONTAINING PROTEIN DDB_G0274527"/>
    <property type="match status" value="1"/>
</dbReference>
<evidence type="ECO:0000313" key="8">
    <source>
        <dbReference type="EMBL" id="MCP9763245.1"/>
    </source>
</evidence>